<reference evidence="3 4" key="1">
    <citation type="journal article" date="2016" name="Nat. Commun.">
        <title>Extremotolerant tardigrade genome and improved radiotolerance of human cultured cells by tardigrade-unique protein.</title>
        <authorList>
            <person name="Hashimoto T."/>
            <person name="Horikawa D.D."/>
            <person name="Saito Y."/>
            <person name="Kuwahara H."/>
            <person name="Kozuka-Hata H."/>
            <person name="Shin-I T."/>
            <person name="Minakuchi Y."/>
            <person name="Ohishi K."/>
            <person name="Motoyama A."/>
            <person name="Aizu T."/>
            <person name="Enomoto A."/>
            <person name="Kondo K."/>
            <person name="Tanaka S."/>
            <person name="Hara Y."/>
            <person name="Koshikawa S."/>
            <person name="Sagara H."/>
            <person name="Miura T."/>
            <person name="Yokobori S."/>
            <person name="Miyagawa K."/>
            <person name="Suzuki Y."/>
            <person name="Kubo T."/>
            <person name="Oyama M."/>
            <person name="Kohara Y."/>
            <person name="Fujiyama A."/>
            <person name="Arakawa K."/>
            <person name="Katayama T."/>
            <person name="Toyoda A."/>
            <person name="Kunieda T."/>
        </authorList>
    </citation>
    <scope>NUCLEOTIDE SEQUENCE [LARGE SCALE GENOMIC DNA]</scope>
    <source>
        <strain evidence="3 4">YOKOZUNA-1</strain>
    </source>
</reference>
<dbReference type="AlphaFoldDB" id="A0A1D1VL11"/>
<dbReference type="SUPFAM" id="SSF49562">
    <property type="entry name" value="C2 domain (Calcium/lipid-binding domain, CaLB)"/>
    <property type="match status" value="1"/>
</dbReference>
<dbReference type="CDD" id="cd00030">
    <property type="entry name" value="C2"/>
    <property type="match status" value="1"/>
</dbReference>
<feature type="domain" description="C2" evidence="2">
    <location>
        <begin position="385"/>
        <end position="509"/>
    </location>
</feature>
<dbReference type="PROSITE" id="PS50004">
    <property type="entry name" value="C2"/>
    <property type="match status" value="1"/>
</dbReference>
<dbReference type="InterPro" id="IPR000008">
    <property type="entry name" value="C2_dom"/>
</dbReference>
<dbReference type="EMBL" id="BDGG01000008">
    <property type="protein sequence ID" value="GAV02312.1"/>
    <property type="molecule type" value="Genomic_DNA"/>
</dbReference>
<evidence type="ECO:0000313" key="4">
    <source>
        <dbReference type="Proteomes" id="UP000186922"/>
    </source>
</evidence>
<dbReference type="Proteomes" id="UP000186922">
    <property type="component" value="Unassembled WGS sequence"/>
</dbReference>
<dbReference type="Gene3D" id="2.60.40.150">
    <property type="entry name" value="C2 domain"/>
    <property type="match status" value="1"/>
</dbReference>
<feature type="compositionally biased region" description="Basic and acidic residues" evidence="1">
    <location>
        <begin position="117"/>
        <end position="128"/>
    </location>
</feature>
<protein>
    <recommendedName>
        <fullName evidence="2">C2 domain-containing protein</fullName>
    </recommendedName>
</protein>
<comment type="caution">
    <text evidence="3">The sequence shown here is derived from an EMBL/GenBank/DDBJ whole genome shotgun (WGS) entry which is preliminary data.</text>
</comment>
<evidence type="ECO:0000313" key="3">
    <source>
        <dbReference type="EMBL" id="GAV02312.1"/>
    </source>
</evidence>
<feature type="region of interest" description="Disordered" evidence="1">
    <location>
        <begin position="1"/>
        <end position="141"/>
    </location>
</feature>
<organism evidence="3 4">
    <name type="scientific">Ramazzottius varieornatus</name>
    <name type="common">Water bear</name>
    <name type="synonym">Tardigrade</name>
    <dbReference type="NCBI Taxonomy" id="947166"/>
    <lineage>
        <taxon>Eukaryota</taxon>
        <taxon>Metazoa</taxon>
        <taxon>Ecdysozoa</taxon>
        <taxon>Tardigrada</taxon>
        <taxon>Eutardigrada</taxon>
        <taxon>Parachela</taxon>
        <taxon>Hypsibioidea</taxon>
        <taxon>Ramazzottiidae</taxon>
        <taxon>Ramazzottius</taxon>
    </lineage>
</organism>
<dbReference type="InterPro" id="IPR035892">
    <property type="entry name" value="C2_domain_sf"/>
</dbReference>
<name>A0A1D1VL11_RAMVA</name>
<evidence type="ECO:0000259" key="2">
    <source>
        <dbReference type="PROSITE" id="PS50004"/>
    </source>
</evidence>
<proteinExistence type="predicted"/>
<gene>
    <name evidence="3" type="primary">RvY_12897-1</name>
    <name evidence="3" type="synonym">RvY_12897.1</name>
    <name evidence="3" type="ORF">RvY_12897</name>
</gene>
<accession>A0A1D1VL11</accession>
<dbReference type="Pfam" id="PF00168">
    <property type="entry name" value="C2"/>
    <property type="match status" value="1"/>
</dbReference>
<dbReference type="OrthoDB" id="419768at2759"/>
<sequence length="1028" mass="116997">MIRSSRGPSLKEQTDIETGVSSTDQSDDSEFATSSDLTTSSLSSSSSVSSFRVRRKFGTNRDTMGNYRRPGGGDADDKTLQRLSQQTEVVKSKRHRRSTRSHSQQDKSSVGSFVSMIKEKVSHGHTSESSDDTSTTSDSARTVPSYLQDMENDLATLDGSTDSDANSSLRNPLEVEFQGEEHSSRLSKVKNLLQLKKNALQKKAGNTFGALHVAKHAYTKTRKVVHDGMFKTKTNARCEKNAAVQRMRPHALKLQQLTHRTGSKAKTGISRLGICIALNVVRLITQRKWAFGRLSMEADPDSCPYGDPFDFDVDLLRHQPVSIPTLAMKEETLLDENKPSEYYGNLKNARYSAIIHQAASKHTRELARLLKNKQGKPKEIMETSISIGPRLHVGFKCDVEKQSLTIRIIEATGLPGKDSNGLADPYCIVTLKPDAANDPLRTRTLGKTINPKWKEIFELSGVPPIAILQKQTLHIKVYDYDQLGADDLIGTLDIALINYDLIGGADMWLDLRTKENRENPQHLGNALIGLRYDQSQEKLTAYIERCEALKETGTLVTKACLHINGSLIRMKKCRPETITSGNPEPKQRITFRHIKKALLEEYAITVYFAFRRFFLFHRHLGQINMSVKSKDHTEVEIWEEARTLPGEVAFKLMTIHPFLGLIKKPWKAVKVPDEEKLGFLLVTLKISIVVAGMLLSCTIEKAEELALPKNTRIKAELYLVKGGLQESHETTKYRKIIDRTTLFEDTFDLYVDMEEIGSMGLVVVLSRRKWFRRVPFAHLSLSTAHKSSVVPEMELWQSAVKFTGVTGTRKLELRPLRPEITMYRLGRSGEAHVPFHDVSLLPEKEPQGKLAFSLSYHEAKENLKLTIERVIELPRDAQYYIRAFLWDLKKNKKQLQTSPRRWTYDYVLDFKTAIKFRNVQASFFDTHFLCIRLLQMRPLRFSKVTGQVVIKIVKVTPYPQYESSPFHQPTQSFYLLWSVSPDSKSGMPRVLYLFRCSRTFASWARSRRHYLYRQLGRLWYRGALFGVS</sequence>
<feature type="compositionally biased region" description="Low complexity" evidence="1">
    <location>
        <begin position="33"/>
        <end position="50"/>
    </location>
</feature>
<evidence type="ECO:0000256" key="1">
    <source>
        <dbReference type="SAM" id="MobiDB-lite"/>
    </source>
</evidence>
<dbReference type="STRING" id="947166.A0A1D1VL11"/>
<dbReference type="PANTHER" id="PTHR10024">
    <property type="entry name" value="SYNAPTOTAGMIN"/>
    <property type="match status" value="1"/>
</dbReference>
<keyword evidence="4" id="KW-1185">Reference proteome</keyword>
<dbReference type="SMART" id="SM00239">
    <property type="entry name" value="C2"/>
    <property type="match status" value="1"/>
</dbReference>